<dbReference type="Gene3D" id="2.170.140.10">
    <property type="entry name" value="Chitin binding domain"/>
    <property type="match status" value="1"/>
</dbReference>
<feature type="signal peptide" evidence="1">
    <location>
        <begin position="1"/>
        <end position="19"/>
    </location>
</feature>
<dbReference type="GO" id="GO:0005576">
    <property type="term" value="C:extracellular region"/>
    <property type="evidence" value="ECO:0007669"/>
    <property type="project" value="InterPro"/>
</dbReference>
<dbReference type="EMBL" id="UFQT01000481">
    <property type="protein sequence ID" value="SSX24672.1"/>
    <property type="molecule type" value="Genomic_DNA"/>
</dbReference>
<reference evidence="4" key="2">
    <citation type="submission" date="2018-07" db="EMBL/GenBank/DDBJ databases">
        <authorList>
            <person name="Quirk P.G."/>
            <person name="Krulwich T.A."/>
        </authorList>
    </citation>
    <scope>NUCLEOTIDE SEQUENCE</scope>
</reference>
<protein>
    <submittedName>
        <fullName evidence="3">CSON011229 protein</fullName>
    </submittedName>
</protein>
<name>A0A336KIQ5_CULSO</name>
<dbReference type="InterPro" id="IPR036508">
    <property type="entry name" value="Chitin-bd_dom_sf"/>
</dbReference>
<evidence type="ECO:0000256" key="1">
    <source>
        <dbReference type="SAM" id="SignalP"/>
    </source>
</evidence>
<evidence type="ECO:0000259" key="2">
    <source>
        <dbReference type="PROSITE" id="PS50940"/>
    </source>
</evidence>
<dbReference type="SUPFAM" id="SSF57625">
    <property type="entry name" value="Invertebrate chitin-binding proteins"/>
    <property type="match status" value="1"/>
</dbReference>
<gene>
    <name evidence="3" type="primary">CSON011229</name>
</gene>
<keyword evidence="1" id="KW-0732">Signal</keyword>
<reference evidence="3" key="1">
    <citation type="submission" date="2018-04" db="EMBL/GenBank/DDBJ databases">
        <authorList>
            <person name="Go L.Y."/>
            <person name="Mitchell J.A."/>
        </authorList>
    </citation>
    <scope>NUCLEOTIDE SEQUENCE</scope>
    <source>
        <tissue evidence="3">Whole organism</tissue>
    </source>
</reference>
<feature type="chain" id="PRO_5033342684" evidence="1">
    <location>
        <begin position="20"/>
        <end position="234"/>
    </location>
</feature>
<feature type="domain" description="Chitin-binding type-2" evidence="2">
    <location>
        <begin position="158"/>
        <end position="223"/>
    </location>
</feature>
<proteinExistence type="predicted"/>
<evidence type="ECO:0000313" key="3">
    <source>
        <dbReference type="EMBL" id="SSX04307.1"/>
    </source>
</evidence>
<sequence>MKHLITLTIICFSISLSDAIPFKAPRIEECSQISRTYCLNEKQYVLCNATETGETPAILTCPIEGEYCSTEVPSSCSSDPAKKTKNSHCDLCAFGDVGHACLSLTTFKNCSSNEEFNCTVGLYCDTYHPNANMPCRRYTGKEMLCWKPYEAPPPKSDAEICEAGGKEGSFEYEHDVDCTQFRVCSKDEVTGEWSGNIVTCPNGTFFDPTLGTCVPSFVFRCRKAPPVPPEHNEE</sequence>
<dbReference type="SMART" id="SM00494">
    <property type="entry name" value="ChtBD2"/>
    <property type="match status" value="1"/>
</dbReference>
<dbReference type="EMBL" id="UFQS01000481">
    <property type="protein sequence ID" value="SSX04307.1"/>
    <property type="molecule type" value="Genomic_DNA"/>
</dbReference>
<organism evidence="3">
    <name type="scientific">Culicoides sonorensis</name>
    <name type="common">Biting midge</name>
    <dbReference type="NCBI Taxonomy" id="179676"/>
    <lineage>
        <taxon>Eukaryota</taxon>
        <taxon>Metazoa</taxon>
        <taxon>Ecdysozoa</taxon>
        <taxon>Arthropoda</taxon>
        <taxon>Hexapoda</taxon>
        <taxon>Insecta</taxon>
        <taxon>Pterygota</taxon>
        <taxon>Neoptera</taxon>
        <taxon>Endopterygota</taxon>
        <taxon>Diptera</taxon>
        <taxon>Nematocera</taxon>
        <taxon>Chironomoidea</taxon>
        <taxon>Ceratopogonidae</taxon>
        <taxon>Ceratopogoninae</taxon>
        <taxon>Culicoides</taxon>
        <taxon>Monoculicoides</taxon>
    </lineage>
</organism>
<dbReference type="VEuPathDB" id="VectorBase:CSON011229"/>
<accession>A0A336KIQ5</accession>
<dbReference type="AlphaFoldDB" id="A0A336KIQ5"/>
<evidence type="ECO:0000313" key="4">
    <source>
        <dbReference type="EMBL" id="SSX24672.1"/>
    </source>
</evidence>
<dbReference type="PROSITE" id="PS50940">
    <property type="entry name" value="CHIT_BIND_II"/>
    <property type="match status" value="1"/>
</dbReference>
<dbReference type="InterPro" id="IPR002557">
    <property type="entry name" value="Chitin-bd_dom"/>
</dbReference>
<dbReference type="Pfam" id="PF01607">
    <property type="entry name" value="CBM_14"/>
    <property type="match status" value="1"/>
</dbReference>
<dbReference type="GO" id="GO:0008061">
    <property type="term" value="F:chitin binding"/>
    <property type="evidence" value="ECO:0007669"/>
    <property type="project" value="InterPro"/>
</dbReference>